<evidence type="ECO:0000313" key="3">
    <source>
        <dbReference type="Proteomes" id="UP000694680"/>
    </source>
</evidence>
<dbReference type="Gene3D" id="2.20.110.10">
    <property type="entry name" value="Histone H3 K4-specific methyltransferase SET7/9 N-terminal domain"/>
    <property type="match status" value="2"/>
</dbReference>
<dbReference type="Ensembl" id="ENSGWIT00000050143.1">
    <property type="protein sequence ID" value="ENSGWIP00000046324.1"/>
    <property type="gene ID" value="ENSGWIG00000022891.1"/>
</dbReference>
<accession>A0A8C5HLN2</accession>
<dbReference type="Pfam" id="PF02493">
    <property type="entry name" value="MORN"/>
    <property type="match status" value="3"/>
</dbReference>
<organism evidence="2 3">
    <name type="scientific">Gouania willdenowi</name>
    <name type="common">Blunt-snouted clingfish</name>
    <name type="synonym">Lepadogaster willdenowi</name>
    <dbReference type="NCBI Taxonomy" id="441366"/>
    <lineage>
        <taxon>Eukaryota</taxon>
        <taxon>Metazoa</taxon>
        <taxon>Chordata</taxon>
        <taxon>Craniata</taxon>
        <taxon>Vertebrata</taxon>
        <taxon>Euteleostomi</taxon>
        <taxon>Actinopterygii</taxon>
        <taxon>Neopterygii</taxon>
        <taxon>Teleostei</taxon>
        <taxon>Neoteleostei</taxon>
        <taxon>Acanthomorphata</taxon>
        <taxon>Ovalentaria</taxon>
        <taxon>Blenniimorphae</taxon>
        <taxon>Blenniiformes</taxon>
        <taxon>Gobiesocoidei</taxon>
        <taxon>Gobiesocidae</taxon>
        <taxon>Gobiesocinae</taxon>
        <taxon>Gouania</taxon>
    </lineage>
</organism>
<gene>
    <name evidence="2" type="primary">morn2</name>
</gene>
<dbReference type="PANTHER" id="PTHR46917:SF1">
    <property type="entry name" value="MORN REPEAT-CONTAINING PROTEIN 2"/>
    <property type="match status" value="1"/>
</dbReference>
<evidence type="ECO:0000256" key="1">
    <source>
        <dbReference type="ARBA" id="ARBA00022737"/>
    </source>
</evidence>
<reference evidence="2" key="1">
    <citation type="submission" date="2020-06" db="EMBL/GenBank/DDBJ databases">
        <authorList>
            <consortium name="Wellcome Sanger Institute Data Sharing"/>
        </authorList>
    </citation>
    <scope>NUCLEOTIDE SEQUENCE [LARGE SCALE GENOMIC DNA]</scope>
</reference>
<dbReference type="RefSeq" id="XP_028306243.1">
    <property type="nucleotide sequence ID" value="XM_028450442.1"/>
</dbReference>
<name>A0A8C5HLN2_GOUWI</name>
<evidence type="ECO:0000313" key="2">
    <source>
        <dbReference type="Ensembl" id="ENSGWIP00000046324.1"/>
    </source>
</evidence>
<dbReference type="GeneID" id="114465435"/>
<dbReference type="InterPro" id="IPR003409">
    <property type="entry name" value="MORN"/>
</dbReference>
<keyword evidence="1" id="KW-0677">Repeat</keyword>
<dbReference type="AlphaFoldDB" id="A0A8C5HLN2"/>
<dbReference type="InterPro" id="IPR052849">
    <property type="entry name" value="MORN_repeat_protein"/>
</dbReference>
<dbReference type="CTD" id="729967"/>
<protein>
    <submittedName>
        <fullName evidence="2">MORN repeat-containing protein 2-like</fullName>
    </submittedName>
</protein>
<keyword evidence="3" id="KW-1185">Reference proteome</keyword>
<dbReference type="SMART" id="SM00698">
    <property type="entry name" value="MORN"/>
    <property type="match status" value="3"/>
</dbReference>
<dbReference type="SUPFAM" id="SSF82185">
    <property type="entry name" value="Histone H3 K4-specific methyltransferase SET7/9 N-terminal domain"/>
    <property type="match status" value="1"/>
</dbReference>
<dbReference type="Proteomes" id="UP000694680">
    <property type="component" value="Chromosome 6"/>
</dbReference>
<sequence length="147" mass="16169">MAAAVPDKKEEEESLTVDDLTKISYIFPNGDKYEGGCSMSAAEVLVRSGMGKHTSTCGLTYTGEWHDDKMHGTGTLQHPSGASYEGEFHENMYHGNGTYTFPDGSLYKGQFHMNRMEGDGSFTDPQGLGWNGEFHREAAHGLKLQII</sequence>
<reference evidence="2" key="2">
    <citation type="submission" date="2025-08" db="UniProtKB">
        <authorList>
            <consortium name="Ensembl"/>
        </authorList>
    </citation>
    <scope>IDENTIFICATION</scope>
</reference>
<proteinExistence type="predicted"/>
<dbReference type="PANTHER" id="PTHR46917">
    <property type="entry name" value="MORN REPEAT-CONTAINING PROTEIN 2"/>
    <property type="match status" value="1"/>
</dbReference>
<reference evidence="2" key="3">
    <citation type="submission" date="2025-09" db="UniProtKB">
        <authorList>
            <consortium name="Ensembl"/>
        </authorList>
    </citation>
    <scope>IDENTIFICATION</scope>
</reference>
<dbReference type="OrthoDB" id="437960at2759"/>